<dbReference type="AlphaFoldDB" id="X1VVM5"/>
<gene>
    <name evidence="1" type="ORF">S12H4_42512</name>
</gene>
<accession>X1VVM5</accession>
<dbReference type="EMBL" id="BARW01026023">
    <property type="protein sequence ID" value="GAJ14740.1"/>
    <property type="molecule type" value="Genomic_DNA"/>
</dbReference>
<evidence type="ECO:0000313" key="1">
    <source>
        <dbReference type="EMBL" id="GAJ14740.1"/>
    </source>
</evidence>
<name>X1VVM5_9ZZZZ</name>
<feature type="non-terminal residue" evidence="1">
    <location>
        <position position="55"/>
    </location>
</feature>
<sequence>MTETKCEGRTERSGFMAEDVRLLIHHVEQTRRNLIDYAHWEIPDDPKEVSSQIRE</sequence>
<reference evidence="1" key="1">
    <citation type="journal article" date="2014" name="Front. Microbiol.">
        <title>High frequency of phylogenetically diverse reductive dehalogenase-homologous genes in deep subseafloor sedimentary metagenomes.</title>
        <authorList>
            <person name="Kawai M."/>
            <person name="Futagami T."/>
            <person name="Toyoda A."/>
            <person name="Takaki Y."/>
            <person name="Nishi S."/>
            <person name="Hori S."/>
            <person name="Arai W."/>
            <person name="Tsubouchi T."/>
            <person name="Morono Y."/>
            <person name="Uchiyama I."/>
            <person name="Ito T."/>
            <person name="Fujiyama A."/>
            <person name="Inagaki F."/>
            <person name="Takami H."/>
        </authorList>
    </citation>
    <scope>NUCLEOTIDE SEQUENCE</scope>
    <source>
        <strain evidence="1">Expedition CK06-06</strain>
    </source>
</reference>
<organism evidence="1">
    <name type="scientific">marine sediment metagenome</name>
    <dbReference type="NCBI Taxonomy" id="412755"/>
    <lineage>
        <taxon>unclassified sequences</taxon>
        <taxon>metagenomes</taxon>
        <taxon>ecological metagenomes</taxon>
    </lineage>
</organism>
<proteinExistence type="predicted"/>
<protein>
    <submittedName>
        <fullName evidence="1">Uncharacterized protein</fullName>
    </submittedName>
</protein>
<comment type="caution">
    <text evidence="1">The sequence shown here is derived from an EMBL/GenBank/DDBJ whole genome shotgun (WGS) entry which is preliminary data.</text>
</comment>